<dbReference type="AlphaFoldDB" id="A0A9C6SRV6"/>
<dbReference type="PANTHER" id="PTHR19143">
    <property type="entry name" value="FIBRINOGEN/TENASCIN/ANGIOPOEITIN"/>
    <property type="match status" value="1"/>
</dbReference>
<keyword evidence="2" id="KW-1185">Reference proteome</keyword>
<gene>
    <name evidence="3" type="primary">LOC127565592</name>
</gene>
<proteinExistence type="predicted"/>
<dbReference type="Gene3D" id="3.90.215.10">
    <property type="entry name" value="Gamma Fibrinogen, chain A, domain 1"/>
    <property type="match status" value="1"/>
</dbReference>
<accession>A0A9C6SRV6</accession>
<reference evidence="3" key="1">
    <citation type="submission" date="2025-08" db="UniProtKB">
        <authorList>
            <consortium name="RefSeq"/>
        </authorList>
    </citation>
    <scope>IDENTIFICATION</scope>
    <source>
        <strain evidence="3">15112-1751.03</strain>
        <tissue evidence="3">Whole Adult</tissue>
    </source>
</reference>
<dbReference type="InterPro" id="IPR050373">
    <property type="entry name" value="Fibrinogen_C-term_domain"/>
</dbReference>
<dbReference type="InterPro" id="IPR036056">
    <property type="entry name" value="Fibrinogen-like_C"/>
</dbReference>
<protein>
    <submittedName>
        <fullName evidence="3">Ryncolin-1-like</fullName>
    </submittedName>
</protein>
<name>A0A9C6SRV6_DROAB</name>
<dbReference type="RefSeq" id="XP_051860825.1">
    <property type="nucleotide sequence ID" value="XM_052004865.1"/>
</dbReference>
<organism evidence="2 3">
    <name type="scientific">Drosophila albomicans</name>
    <name type="common">Fruit fly</name>
    <dbReference type="NCBI Taxonomy" id="7291"/>
    <lineage>
        <taxon>Eukaryota</taxon>
        <taxon>Metazoa</taxon>
        <taxon>Ecdysozoa</taxon>
        <taxon>Arthropoda</taxon>
        <taxon>Hexapoda</taxon>
        <taxon>Insecta</taxon>
        <taxon>Pterygota</taxon>
        <taxon>Neoptera</taxon>
        <taxon>Endopterygota</taxon>
        <taxon>Diptera</taxon>
        <taxon>Brachycera</taxon>
        <taxon>Muscomorpha</taxon>
        <taxon>Ephydroidea</taxon>
        <taxon>Drosophilidae</taxon>
        <taxon>Drosophila</taxon>
    </lineage>
</organism>
<dbReference type="InterPro" id="IPR014716">
    <property type="entry name" value="Fibrinogen_a/b/g_C_1"/>
</dbReference>
<dbReference type="Pfam" id="PF00147">
    <property type="entry name" value="Fibrinogen_C"/>
    <property type="match status" value="1"/>
</dbReference>
<evidence type="ECO:0000313" key="2">
    <source>
        <dbReference type="Proteomes" id="UP000515160"/>
    </source>
</evidence>
<feature type="domain" description="Fibrinogen C-terminal" evidence="1">
    <location>
        <begin position="1"/>
        <end position="102"/>
    </location>
</feature>
<dbReference type="GeneID" id="127565592"/>
<dbReference type="PANTHER" id="PTHR19143:SF327">
    <property type="entry name" value="FI21813P1-RELATED"/>
    <property type="match status" value="1"/>
</dbReference>
<sequence>MDSEFFLGLVKIHRMTSSRRHELYVHLVAKNGSNYTAHYDDFQISDENSGYALKLVKIFKAYSKGDIKLYEDMKFSTYDRDNDQHKDNCASLNKFGWWYNDCDICERSGLPSNLICGVHVKELTMMIRPI</sequence>
<dbReference type="Proteomes" id="UP000515160">
    <property type="component" value="Chromosome 3"/>
</dbReference>
<dbReference type="InterPro" id="IPR002181">
    <property type="entry name" value="Fibrinogen_a/b/g_C_dom"/>
</dbReference>
<dbReference type="SMART" id="SM00186">
    <property type="entry name" value="FBG"/>
    <property type="match status" value="1"/>
</dbReference>
<dbReference type="PROSITE" id="PS51406">
    <property type="entry name" value="FIBRINOGEN_C_2"/>
    <property type="match status" value="1"/>
</dbReference>
<evidence type="ECO:0000259" key="1">
    <source>
        <dbReference type="PROSITE" id="PS51406"/>
    </source>
</evidence>
<dbReference type="OrthoDB" id="6145874at2759"/>
<dbReference type="SUPFAM" id="SSF56496">
    <property type="entry name" value="Fibrinogen C-terminal domain-like"/>
    <property type="match status" value="1"/>
</dbReference>
<evidence type="ECO:0000313" key="3">
    <source>
        <dbReference type="RefSeq" id="XP_051860825.1"/>
    </source>
</evidence>
<dbReference type="GO" id="GO:0005615">
    <property type="term" value="C:extracellular space"/>
    <property type="evidence" value="ECO:0007669"/>
    <property type="project" value="TreeGrafter"/>
</dbReference>